<feature type="transmembrane region" description="Helical" evidence="2">
    <location>
        <begin position="309"/>
        <end position="329"/>
    </location>
</feature>
<sequence length="427" mass="45880">MGFTRLSTLVLSQSPVEKSSRICSDTNRSVKTLVISRILTLFPLLAALTITLLALLLPSPSIHTGLLSIHPSGRTIAPTAAINSTTLDDDPLAFSGIPPNSTFALNSSSVPDSVVGKNAVLWYGTSGPSMWIGVMQVCSRVYPQADVTCTLSSQAAYHAAFLPLSLGMSLFALPLSPPAPILLLLSSVAIILSILALCLEWILPCLVRKCRGAACAMPWTRRFPPLEDRDKMYSDSDSMIELVDRPRVISSVAEGRLLPNLGFAALATAGLILNIVGVALEMTSMRNVVAAWNAKEAVDVGMVISIRPMAILLCFVPILISTSIVVAYAPKIVQRMWRRSTSSEEGSGGAVIRERRDISPLFNEPIIQIQHSQRSSIPLPLQIQDGGVVKKIEVTEVDRANVPMEGTLSGGERQSRRHTQSPIGVAV</sequence>
<evidence type="ECO:0000256" key="1">
    <source>
        <dbReference type="SAM" id="MobiDB-lite"/>
    </source>
</evidence>
<proteinExistence type="predicted"/>
<accession>A0A4Q1BQP9</accession>
<reference evidence="3 4" key="1">
    <citation type="submission" date="2016-06" db="EMBL/GenBank/DDBJ databases">
        <title>Evolution of pathogenesis and genome organization in the Tremellales.</title>
        <authorList>
            <person name="Cuomo C."/>
            <person name="Litvintseva A."/>
            <person name="Heitman J."/>
            <person name="Chen Y."/>
            <person name="Sun S."/>
            <person name="Springer D."/>
            <person name="Dromer F."/>
            <person name="Young S."/>
            <person name="Zeng Q."/>
            <person name="Chapman S."/>
            <person name="Gujja S."/>
            <person name="Saif S."/>
            <person name="Birren B."/>
        </authorList>
    </citation>
    <scope>NUCLEOTIDE SEQUENCE [LARGE SCALE GENOMIC DNA]</scope>
    <source>
        <strain evidence="3 4">ATCC 28783</strain>
    </source>
</reference>
<name>A0A4Q1BQP9_TREME</name>
<feature type="transmembrane region" description="Helical" evidence="2">
    <location>
        <begin position="257"/>
        <end position="280"/>
    </location>
</feature>
<protein>
    <submittedName>
        <fullName evidence="3">Uncharacterized protein</fullName>
    </submittedName>
</protein>
<gene>
    <name evidence="3" type="ORF">M231_02600</name>
</gene>
<evidence type="ECO:0000313" key="4">
    <source>
        <dbReference type="Proteomes" id="UP000289152"/>
    </source>
</evidence>
<feature type="transmembrane region" description="Helical" evidence="2">
    <location>
        <begin position="38"/>
        <end position="57"/>
    </location>
</feature>
<feature type="transmembrane region" description="Helical" evidence="2">
    <location>
        <begin position="155"/>
        <end position="175"/>
    </location>
</feature>
<organism evidence="3 4">
    <name type="scientific">Tremella mesenterica</name>
    <name type="common">Jelly fungus</name>
    <dbReference type="NCBI Taxonomy" id="5217"/>
    <lineage>
        <taxon>Eukaryota</taxon>
        <taxon>Fungi</taxon>
        <taxon>Dikarya</taxon>
        <taxon>Basidiomycota</taxon>
        <taxon>Agaricomycotina</taxon>
        <taxon>Tremellomycetes</taxon>
        <taxon>Tremellales</taxon>
        <taxon>Tremellaceae</taxon>
        <taxon>Tremella</taxon>
    </lineage>
</organism>
<dbReference type="InParanoid" id="A0A4Q1BQP9"/>
<dbReference type="EMBL" id="SDIL01000022">
    <property type="protein sequence ID" value="RXK40142.1"/>
    <property type="molecule type" value="Genomic_DNA"/>
</dbReference>
<evidence type="ECO:0000256" key="2">
    <source>
        <dbReference type="SAM" id="Phobius"/>
    </source>
</evidence>
<keyword evidence="2" id="KW-1133">Transmembrane helix</keyword>
<feature type="transmembrane region" description="Helical" evidence="2">
    <location>
        <begin position="120"/>
        <end position="143"/>
    </location>
</feature>
<keyword evidence="4" id="KW-1185">Reference proteome</keyword>
<dbReference type="VEuPathDB" id="FungiDB:TREMEDRAFT_61255"/>
<feature type="transmembrane region" description="Helical" evidence="2">
    <location>
        <begin position="181"/>
        <end position="203"/>
    </location>
</feature>
<keyword evidence="2" id="KW-0812">Transmembrane</keyword>
<dbReference type="Proteomes" id="UP000289152">
    <property type="component" value="Unassembled WGS sequence"/>
</dbReference>
<evidence type="ECO:0000313" key="3">
    <source>
        <dbReference type="EMBL" id="RXK40142.1"/>
    </source>
</evidence>
<dbReference type="AlphaFoldDB" id="A0A4Q1BQP9"/>
<dbReference type="OrthoDB" id="2575000at2759"/>
<feature type="region of interest" description="Disordered" evidence="1">
    <location>
        <begin position="403"/>
        <end position="427"/>
    </location>
</feature>
<keyword evidence="2" id="KW-0472">Membrane</keyword>
<comment type="caution">
    <text evidence="3">The sequence shown here is derived from an EMBL/GenBank/DDBJ whole genome shotgun (WGS) entry which is preliminary data.</text>
</comment>